<sequence>MLPIGRENRRSSSTLSQTQELLQGNPVLAIRPEAPKLLKDLGEDYSRYPQHWPNRSSYSGTPGPFLASEQKSSLVRTTSSTAFSDSQADLEKLGYPNDSIVAFDPYFGGEKGFILYRDEVEADDKYHMPAYDDDLVYKPSWKDYLNARAVISAMGGIALILGLLCVFILLPIMAYVNNISPLNGPSNQTNVDAEPQSWAYVNNRTYPLLKNVRTGLIDPDTPVSARTRTSIFDGSTLNLVFSDEFNTMNRTFYPGDDAYWTAPNIWYGSTEDLEWYDPDAVTTGDGTLQLRMDAFPNHNLQYRSGMLNSWNQLCFKGGVFEVSLSLAGPSGVPGLWPAVWTLGNLARPGYRASSDGIWPYTYTNCDLGITPNQSSPDGLSYLPGQKLSSCTCDGEDHPNPGTGRGAPEIDILEASVDPNNRIGVVTQSYQVAPFDIFWRPNANFMQIPNYETTSPNAYCGGPYQQAISGTTLLNNEWYDGNEYQKYAFEYIPGNSSTGKISWFVGEDQSFMLDGRAIGQNGNVGPRQISEEPMSMVLNLGMSNSWSQILFDSLKFPTIMHIDYVRIYQKPGEEMITCDPPGYPTTEYIANHAVAYSNPNLTSWHETGYSWPKNKLTGC</sequence>
<accession>A0A2T3BBR0</accession>
<evidence type="ECO:0000313" key="12">
    <source>
        <dbReference type="EMBL" id="PSS25740.1"/>
    </source>
</evidence>
<dbReference type="GO" id="GO:0005789">
    <property type="term" value="C:endoplasmic reticulum membrane"/>
    <property type="evidence" value="ECO:0007669"/>
    <property type="project" value="TreeGrafter"/>
</dbReference>
<protein>
    <submittedName>
        <fullName evidence="12">Glycoside hydrolase family 16 protein</fullName>
    </submittedName>
</protein>
<evidence type="ECO:0000256" key="4">
    <source>
        <dbReference type="ARBA" id="ARBA00022968"/>
    </source>
</evidence>
<feature type="region of interest" description="Disordered" evidence="9">
    <location>
        <begin position="1"/>
        <end position="26"/>
    </location>
</feature>
<dbReference type="FunCoup" id="A0A2T3BBR0">
    <property type="interactions" value="147"/>
</dbReference>
<dbReference type="InParanoid" id="A0A2T3BBR0"/>
<evidence type="ECO:0000256" key="6">
    <source>
        <dbReference type="ARBA" id="ARBA00023136"/>
    </source>
</evidence>
<reference evidence="12 13" key="1">
    <citation type="journal article" date="2018" name="New Phytol.">
        <title>Comparative genomics and transcriptomics depict ericoid mycorrhizal fungi as versatile saprotrophs and plant mutualists.</title>
        <authorList>
            <person name="Martino E."/>
            <person name="Morin E."/>
            <person name="Grelet G.A."/>
            <person name="Kuo A."/>
            <person name="Kohler A."/>
            <person name="Daghino S."/>
            <person name="Barry K.W."/>
            <person name="Cichocki N."/>
            <person name="Clum A."/>
            <person name="Dockter R.B."/>
            <person name="Hainaut M."/>
            <person name="Kuo R.C."/>
            <person name="LaButti K."/>
            <person name="Lindahl B.D."/>
            <person name="Lindquist E.A."/>
            <person name="Lipzen A."/>
            <person name="Khouja H.R."/>
            <person name="Magnuson J."/>
            <person name="Murat C."/>
            <person name="Ohm R.A."/>
            <person name="Singer S.W."/>
            <person name="Spatafora J.W."/>
            <person name="Wang M."/>
            <person name="Veneault-Fourrey C."/>
            <person name="Henrissat B."/>
            <person name="Grigoriev I.V."/>
            <person name="Martin F.M."/>
            <person name="Perotto S."/>
        </authorList>
    </citation>
    <scope>NUCLEOTIDE SEQUENCE [LARGE SCALE GENOMIC DNA]</scope>
    <source>
        <strain evidence="12 13">ATCC 22711</strain>
    </source>
</reference>
<dbReference type="PANTHER" id="PTHR31361">
    <property type="entry name" value="BETA-GLUCAN SYNTHESIS-ASSOCIATED PROTEIN KRE6-RELATED"/>
    <property type="match status" value="1"/>
</dbReference>
<keyword evidence="7" id="KW-0325">Glycoprotein</keyword>
<proteinExistence type="inferred from homology"/>
<evidence type="ECO:0000256" key="7">
    <source>
        <dbReference type="ARBA" id="ARBA00023180"/>
    </source>
</evidence>
<feature type="transmembrane region" description="Helical" evidence="10">
    <location>
        <begin position="149"/>
        <end position="176"/>
    </location>
</feature>
<feature type="compositionally biased region" description="Basic and acidic residues" evidence="9">
    <location>
        <begin position="1"/>
        <end position="10"/>
    </location>
</feature>
<dbReference type="GO" id="GO:0031505">
    <property type="term" value="P:fungal-type cell wall organization"/>
    <property type="evidence" value="ECO:0007669"/>
    <property type="project" value="TreeGrafter"/>
</dbReference>
<dbReference type="GeneID" id="36577930"/>
<gene>
    <name evidence="12" type="ORF">M430DRAFT_94635</name>
</gene>
<dbReference type="PROSITE" id="PS51762">
    <property type="entry name" value="GH16_2"/>
    <property type="match status" value="1"/>
</dbReference>
<comment type="subcellular location">
    <subcellularLocation>
        <location evidence="1">Membrane</location>
        <topology evidence="1">Single-pass type II membrane protein</topology>
    </subcellularLocation>
</comment>
<keyword evidence="12" id="KW-0378">Hydrolase</keyword>
<dbReference type="GO" id="GO:0005886">
    <property type="term" value="C:plasma membrane"/>
    <property type="evidence" value="ECO:0007669"/>
    <property type="project" value="TreeGrafter"/>
</dbReference>
<dbReference type="CDD" id="cd02180">
    <property type="entry name" value="GH16_fungal_KRE6_glucanase"/>
    <property type="match status" value="1"/>
</dbReference>
<organism evidence="12 13">
    <name type="scientific">Amorphotheca resinae ATCC 22711</name>
    <dbReference type="NCBI Taxonomy" id="857342"/>
    <lineage>
        <taxon>Eukaryota</taxon>
        <taxon>Fungi</taxon>
        <taxon>Dikarya</taxon>
        <taxon>Ascomycota</taxon>
        <taxon>Pezizomycotina</taxon>
        <taxon>Leotiomycetes</taxon>
        <taxon>Helotiales</taxon>
        <taxon>Amorphothecaceae</taxon>
        <taxon>Amorphotheca</taxon>
    </lineage>
</organism>
<evidence type="ECO:0000313" key="13">
    <source>
        <dbReference type="Proteomes" id="UP000241818"/>
    </source>
</evidence>
<feature type="compositionally biased region" description="Low complexity" evidence="9">
    <location>
        <begin position="11"/>
        <end position="23"/>
    </location>
</feature>
<comment type="similarity">
    <text evidence="2">Belongs to the SKN1/KRE6 family.</text>
</comment>
<dbReference type="GO" id="GO:0015926">
    <property type="term" value="F:glucosidase activity"/>
    <property type="evidence" value="ECO:0007669"/>
    <property type="project" value="TreeGrafter"/>
</dbReference>
<keyword evidence="8" id="KW-0961">Cell wall biogenesis/degradation</keyword>
<dbReference type="EMBL" id="KZ679007">
    <property type="protein sequence ID" value="PSS25740.1"/>
    <property type="molecule type" value="Genomic_DNA"/>
</dbReference>
<evidence type="ECO:0000256" key="3">
    <source>
        <dbReference type="ARBA" id="ARBA00022692"/>
    </source>
</evidence>
<name>A0A2T3BBR0_AMORE</name>
<keyword evidence="5 10" id="KW-1133">Transmembrane helix</keyword>
<dbReference type="OrthoDB" id="412647at2759"/>
<feature type="domain" description="GH16" evidence="11">
    <location>
        <begin position="199"/>
        <end position="572"/>
    </location>
</feature>
<dbReference type="SUPFAM" id="SSF49899">
    <property type="entry name" value="Concanavalin A-like lectins/glucanases"/>
    <property type="match status" value="1"/>
</dbReference>
<dbReference type="InterPro" id="IPR005629">
    <property type="entry name" value="Skn1/Kre6/Sbg1"/>
</dbReference>
<keyword evidence="3 10" id="KW-0812">Transmembrane</keyword>
<keyword evidence="6 10" id="KW-0472">Membrane</keyword>
<dbReference type="InterPro" id="IPR000757">
    <property type="entry name" value="Beta-glucanase-like"/>
</dbReference>
<evidence type="ECO:0000256" key="2">
    <source>
        <dbReference type="ARBA" id="ARBA00010962"/>
    </source>
</evidence>
<dbReference type="STRING" id="857342.A0A2T3BBR0"/>
<evidence type="ECO:0000259" key="11">
    <source>
        <dbReference type="PROSITE" id="PS51762"/>
    </source>
</evidence>
<dbReference type="GO" id="GO:0006078">
    <property type="term" value="P:(1-&gt;6)-beta-D-glucan biosynthetic process"/>
    <property type="evidence" value="ECO:0007669"/>
    <property type="project" value="TreeGrafter"/>
</dbReference>
<evidence type="ECO:0000256" key="8">
    <source>
        <dbReference type="ARBA" id="ARBA00023316"/>
    </source>
</evidence>
<evidence type="ECO:0000256" key="1">
    <source>
        <dbReference type="ARBA" id="ARBA00004606"/>
    </source>
</evidence>
<keyword evidence="4" id="KW-0735">Signal-anchor</keyword>
<dbReference type="PANTHER" id="PTHR31361:SF14">
    <property type="entry name" value="GH16 DOMAIN-CONTAINING PROTEIN"/>
    <property type="match status" value="1"/>
</dbReference>
<dbReference type="RefSeq" id="XP_024724339.1">
    <property type="nucleotide sequence ID" value="XM_024869849.1"/>
</dbReference>
<evidence type="ECO:0000256" key="10">
    <source>
        <dbReference type="SAM" id="Phobius"/>
    </source>
</evidence>
<dbReference type="AlphaFoldDB" id="A0A2T3BBR0"/>
<evidence type="ECO:0000256" key="9">
    <source>
        <dbReference type="SAM" id="MobiDB-lite"/>
    </source>
</evidence>
<dbReference type="Gene3D" id="2.60.120.200">
    <property type="match status" value="1"/>
</dbReference>
<evidence type="ECO:0000256" key="5">
    <source>
        <dbReference type="ARBA" id="ARBA00022989"/>
    </source>
</evidence>
<keyword evidence="13" id="KW-1185">Reference proteome</keyword>
<dbReference type="Proteomes" id="UP000241818">
    <property type="component" value="Unassembled WGS sequence"/>
</dbReference>
<dbReference type="Pfam" id="PF03935">
    <property type="entry name" value="SKN1_KRE6_Sbg1"/>
    <property type="match status" value="1"/>
</dbReference>
<dbReference type="InterPro" id="IPR013320">
    <property type="entry name" value="ConA-like_dom_sf"/>
</dbReference>